<dbReference type="SUPFAM" id="SSF48264">
    <property type="entry name" value="Cytochrome P450"/>
    <property type="match status" value="1"/>
</dbReference>
<proteinExistence type="predicted"/>
<gene>
    <name evidence="1" type="ORF">HID58_048140</name>
</gene>
<sequence length="274" mass="31719">SVVVHLDLPPGDLELCLWPSIWSLGEAVSVVCERSRFRVCGGGWLRFSAFLRVEWRHSPFSPVFWASEFPPEVRSWPCELLHGNCRGGGLHVWFKASDFRWAVYDHALVSFRQPPLLFHLGFRPSFSPACRFLGGFPPSMLVQRSLLELVHVLSISTSGLNGCVSDAPFRRGRLSPIVQLKLRWWGYNVPKDSKIFINVWFIYPKRRNVWENRTEFFLREYLLISEELITAFSFLIWPEIFTGVALAERIVLYTLTTLLHSFNWKVPEGHVLDL</sequence>
<accession>A0ABQ8B1C2</accession>
<reference evidence="1 2" key="1">
    <citation type="submission" date="2021-05" db="EMBL/GenBank/DDBJ databases">
        <title>Genome Assembly of Synthetic Allotetraploid Brassica napus Reveals Homoeologous Exchanges between Subgenomes.</title>
        <authorList>
            <person name="Davis J.T."/>
        </authorList>
    </citation>
    <scope>NUCLEOTIDE SEQUENCE [LARGE SCALE GENOMIC DNA]</scope>
    <source>
        <strain evidence="2">cv. Da-Ae</strain>
        <tissue evidence="1">Seedling</tissue>
    </source>
</reference>
<protein>
    <submittedName>
        <fullName evidence="1">Uncharacterized protein</fullName>
    </submittedName>
</protein>
<comment type="caution">
    <text evidence="1">The sequence shown here is derived from an EMBL/GenBank/DDBJ whole genome shotgun (WGS) entry which is preliminary data.</text>
</comment>
<dbReference type="Gene3D" id="1.10.630.10">
    <property type="entry name" value="Cytochrome P450"/>
    <property type="match status" value="1"/>
</dbReference>
<organism evidence="1 2">
    <name type="scientific">Brassica napus</name>
    <name type="common">Rape</name>
    <dbReference type="NCBI Taxonomy" id="3708"/>
    <lineage>
        <taxon>Eukaryota</taxon>
        <taxon>Viridiplantae</taxon>
        <taxon>Streptophyta</taxon>
        <taxon>Embryophyta</taxon>
        <taxon>Tracheophyta</taxon>
        <taxon>Spermatophyta</taxon>
        <taxon>Magnoliopsida</taxon>
        <taxon>eudicotyledons</taxon>
        <taxon>Gunneridae</taxon>
        <taxon>Pentapetalae</taxon>
        <taxon>rosids</taxon>
        <taxon>malvids</taxon>
        <taxon>Brassicales</taxon>
        <taxon>Brassicaceae</taxon>
        <taxon>Brassiceae</taxon>
        <taxon>Brassica</taxon>
    </lineage>
</organism>
<dbReference type="Proteomes" id="UP000824890">
    <property type="component" value="Unassembled WGS sequence"/>
</dbReference>
<dbReference type="PANTHER" id="PTHR47951:SF3">
    <property type="entry name" value="CYTOCHROME P450, FAMILY 706, SUBFAMILY A, POLYPEPTIDE 4"/>
    <property type="match status" value="1"/>
</dbReference>
<dbReference type="PANTHER" id="PTHR47951">
    <property type="entry name" value="OS08G0547900 PROTEIN"/>
    <property type="match status" value="1"/>
</dbReference>
<evidence type="ECO:0000313" key="1">
    <source>
        <dbReference type="EMBL" id="KAH0898572.1"/>
    </source>
</evidence>
<dbReference type="InterPro" id="IPR036396">
    <property type="entry name" value="Cyt_P450_sf"/>
</dbReference>
<feature type="non-terminal residue" evidence="1">
    <location>
        <position position="1"/>
    </location>
</feature>
<dbReference type="EMBL" id="JAGKQM010000012">
    <property type="protein sequence ID" value="KAH0898572.1"/>
    <property type="molecule type" value="Genomic_DNA"/>
</dbReference>
<name>A0ABQ8B1C2_BRANA</name>
<keyword evidence="2" id="KW-1185">Reference proteome</keyword>
<evidence type="ECO:0000313" key="2">
    <source>
        <dbReference type="Proteomes" id="UP000824890"/>
    </source>
</evidence>